<evidence type="ECO:0000256" key="1">
    <source>
        <dbReference type="SAM" id="MobiDB-lite"/>
    </source>
</evidence>
<feature type="compositionally biased region" description="Basic and acidic residues" evidence="1">
    <location>
        <begin position="130"/>
        <end position="141"/>
    </location>
</feature>
<dbReference type="RefSeq" id="WP_000537657.1">
    <property type="nucleotide sequence ID" value="NZ_CP187290.1"/>
</dbReference>
<accession>A0A5B9HSL6</accession>
<gene>
    <name evidence="2" type="ORF">FRY47_10745</name>
</gene>
<evidence type="ECO:0000313" key="2">
    <source>
        <dbReference type="EMBL" id="QEF16831.1"/>
    </source>
</evidence>
<organism evidence="2">
    <name type="scientific">Bacillus cereus</name>
    <dbReference type="NCBI Taxonomy" id="1396"/>
    <lineage>
        <taxon>Bacteria</taxon>
        <taxon>Bacillati</taxon>
        <taxon>Bacillota</taxon>
        <taxon>Bacilli</taxon>
        <taxon>Bacillales</taxon>
        <taxon>Bacillaceae</taxon>
        <taxon>Bacillus</taxon>
        <taxon>Bacillus cereus group</taxon>
    </lineage>
</organism>
<feature type="region of interest" description="Disordered" evidence="1">
    <location>
        <begin position="123"/>
        <end position="147"/>
    </location>
</feature>
<dbReference type="AlphaFoldDB" id="A0A5B9HSL6"/>
<proteinExistence type="predicted"/>
<dbReference type="EMBL" id="CP042874">
    <property type="protein sequence ID" value="QEF16831.1"/>
    <property type="molecule type" value="Genomic_DNA"/>
</dbReference>
<name>A0A5B9HSL6_BACCE</name>
<sequence length="240" mass="28520">MGTYLKKRSTITNEIKYMSYEWIEETLNTDEKNRLLSSLKRQLLAKEIELFCTCSNKNIIQMSIRKGQKNYSLMTFRDQKELHEAHCNQFNDNYTRHNNYIQNWREQKNGTIIVNLNIPSTNTSNINEETNNKEDTSQKKEKQLKKNGASTNPLTVYELTRKLLIQAWDLYIWDLYTGKKQSIYPDLAEVWHNLIFTRTRKIILNKHNLTLHDLTSTTGQERSIYVIQKNITSTFQRILF</sequence>
<protein>
    <submittedName>
        <fullName evidence="2">Uncharacterized protein</fullName>
    </submittedName>
</protein>
<reference evidence="2" key="1">
    <citation type="submission" date="2019-08" db="EMBL/GenBank/DDBJ databases">
        <title>Antibiosis Participates in the Biocontrol of Bucillus cereus 0-9 Against Rice Sheath Blight.</title>
        <authorList>
            <person name="Wang G."/>
            <person name="Liu F."/>
        </authorList>
    </citation>
    <scope>NUCLEOTIDE SEQUENCE</scope>
    <source>
        <strain evidence="2">09</strain>
    </source>
</reference>